<evidence type="ECO:0000256" key="3">
    <source>
        <dbReference type="ARBA" id="ARBA00022448"/>
    </source>
</evidence>
<evidence type="ECO:0000256" key="5">
    <source>
        <dbReference type="ARBA" id="ARBA00022692"/>
    </source>
</evidence>
<keyword evidence="10" id="KW-0407">Ion channel</keyword>
<evidence type="ECO:0000256" key="11">
    <source>
        <dbReference type="SAM" id="MobiDB-lite"/>
    </source>
</evidence>
<keyword evidence="15" id="KW-1185">Reference proteome</keyword>
<evidence type="ECO:0000256" key="2">
    <source>
        <dbReference type="ARBA" id="ARBA00006513"/>
    </source>
</evidence>
<keyword evidence="8" id="KW-0406">Ion transport</keyword>
<dbReference type="PANTHER" id="PTHR21522">
    <property type="entry name" value="PROTON CHANNEL OTOP"/>
    <property type="match status" value="1"/>
</dbReference>
<comment type="subcellular location">
    <subcellularLocation>
        <location evidence="1">Cell membrane</location>
        <topology evidence="1">Multi-pass membrane protein</topology>
    </subcellularLocation>
</comment>
<comment type="caution">
    <text evidence="14">The sequence shown here is derived from an EMBL/GenBank/DDBJ whole genome shotgun (WGS) entry which is preliminary data.</text>
</comment>
<evidence type="ECO:0000313" key="15">
    <source>
        <dbReference type="Proteomes" id="UP001217089"/>
    </source>
</evidence>
<feature type="transmembrane region" description="Helical" evidence="12">
    <location>
        <begin position="101"/>
        <end position="118"/>
    </location>
</feature>
<dbReference type="Pfam" id="PF03189">
    <property type="entry name" value="Otopetrin"/>
    <property type="match status" value="1"/>
</dbReference>
<name>A0ABQ9FXH8_TEGGR</name>
<evidence type="ECO:0000313" key="14">
    <source>
        <dbReference type="EMBL" id="KAJ8321934.1"/>
    </source>
</evidence>
<evidence type="ECO:0000256" key="9">
    <source>
        <dbReference type="ARBA" id="ARBA00023136"/>
    </source>
</evidence>
<keyword evidence="13" id="KW-0732">Signal</keyword>
<dbReference type="PANTHER" id="PTHR21522:SF32">
    <property type="entry name" value="OTOPETRIN-2"/>
    <property type="match status" value="1"/>
</dbReference>
<sequence>MHMSATNICVWFRVIVVETLNSIAEANHFIAKAEQTNVINGISPHSDPHPNEEHNNSETMQHVPKQSGMRHTIHGEFAKLPELSCYWSDSIGKILMAASPYLYPFCVEYSLICAVASVRMRTLKFKSLLKDRLEEILILISVTGLYMFRCFNLIAGLLIITIPLKEFDNCDKHNDDDGSHYADDIHVCNNAHVCKSSISRNGNSRDENS</sequence>
<evidence type="ECO:0000256" key="7">
    <source>
        <dbReference type="ARBA" id="ARBA00022989"/>
    </source>
</evidence>
<keyword evidence="4" id="KW-1003">Cell membrane</keyword>
<proteinExistence type="inferred from homology"/>
<evidence type="ECO:0000256" key="6">
    <source>
        <dbReference type="ARBA" id="ARBA00022781"/>
    </source>
</evidence>
<reference evidence="14 15" key="1">
    <citation type="submission" date="2022-12" db="EMBL/GenBank/DDBJ databases">
        <title>Chromosome-level genome of Tegillarca granosa.</title>
        <authorList>
            <person name="Kim J."/>
        </authorList>
    </citation>
    <scope>NUCLEOTIDE SEQUENCE [LARGE SCALE GENOMIC DNA]</scope>
    <source>
        <strain evidence="14">Teg-2019</strain>
        <tissue evidence="14">Adductor muscle</tissue>
    </source>
</reference>
<protein>
    <submittedName>
        <fullName evidence="14">Uncharacterized protein</fullName>
    </submittedName>
</protein>
<evidence type="ECO:0000256" key="10">
    <source>
        <dbReference type="ARBA" id="ARBA00023303"/>
    </source>
</evidence>
<keyword evidence="6" id="KW-0375">Hydrogen ion transport</keyword>
<evidence type="ECO:0000256" key="4">
    <source>
        <dbReference type="ARBA" id="ARBA00022475"/>
    </source>
</evidence>
<dbReference type="Proteomes" id="UP001217089">
    <property type="component" value="Unassembled WGS sequence"/>
</dbReference>
<feature type="transmembrane region" description="Helical" evidence="12">
    <location>
        <begin position="138"/>
        <end position="164"/>
    </location>
</feature>
<dbReference type="InterPro" id="IPR004878">
    <property type="entry name" value="Otopetrin"/>
</dbReference>
<feature type="compositionally biased region" description="Basic and acidic residues" evidence="11">
    <location>
        <begin position="46"/>
        <end position="56"/>
    </location>
</feature>
<feature type="signal peptide" evidence="13">
    <location>
        <begin position="1"/>
        <end position="26"/>
    </location>
</feature>
<feature type="chain" id="PRO_5047009756" evidence="13">
    <location>
        <begin position="27"/>
        <end position="209"/>
    </location>
</feature>
<evidence type="ECO:0000256" key="12">
    <source>
        <dbReference type="SAM" id="Phobius"/>
    </source>
</evidence>
<organism evidence="14 15">
    <name type="scientific">Tegillarca granosa</name>
    <name type="common">Malaysian cockle</name>
    <name type="synonym">Anadara granosa</name>
    <dbReference type="NCBI Taxonomy" id="220873"/>
    <lineage>
        <taxon>Eukaryota</taxon>
        <taxon>Metazoa</taxon>
        <taxon>Spiralia</taxon>
        <taxon>Lophotrochozoa</taxon>
        <taxon>Mollusca</taxon>
        <taxon>Bivalvia</taxon>
        <taxon>Autobranchia</taxon>
        <taxon>Pteriomorphia</taxon>
        <taxon>Arcoida</taxon>
        <taxon>Arcoidea</taxon>
        <taxon>Arcidae</taxon>
        <taxon>Tegillarca</taxon>
    </lineage>
</organism>
<comment type="similarity">
    <text evidence="2">Belongs to the otopetrin family.</text>
</comment>
<feature type="region of interest" description="Disordered" evidence="11">
    <location>
        <begin position="40"/>
        <end position="60"/>
    </location>
</feature>
<keyword evidence="9 12" id="KW-0472">Membrane</keyword>
<evidence type="ECO:0000256" key="13">
    <source>
        <dbReference type="SAM" id="SignalP"/>
    </source>
</evidence>
<dbReference type="EMBL" id="JARBDR010000018">
    <property type="protein sequence ID" value="KAJ8321934.1"/>
    <property type="molecule type" value="Genomic_DNA"/>
</dbReference>
<gene>
    <name evidence="14" type="ORF">KUTeg_000405</name>
</gene>
<evidence type="ECO:0000256" key="8">
    <source>
        <dbReference type="ARBA" id="ARBA00023065"/>
    </source>
</evidence>
<keyword evidence="3" id="KW-0813">Transport</keyword>
<keyword evidence="5 12" id="KW-0812">Transmembrane</keyword>
<keyword evidence="7 12" id="KW-1133">Transmembrane helix</keyword>
<accession>A0ABQ9FXH8</accession>
<evidence type="ECO:0000256" key="1">
    <source>
        <dbReference type="ARBA" id="ARBA00004651"/>
    </source>
</evidence>